<dbReference type="PANTHER" id="PTHR31195:SF2">
    <property type="entry name" value="GEO02494P1"/>
    <property type="match status" value="1"/>
</dbReference>
<dbReference type="Pfam" id="PF15377">
    <property type="entry name" value="DUF4604"/>
    <property type="match status" value="1"/>
</dbReference>
<evidence type="ECO:0000313" key="4">
    <source>
        <dbReference type="RefSeq" id="XP_006824740.1"/>
    </source>
</evidence>
<sequence length="151" mass="16956">MAGRRNIKYVKPNEPTFLSKFKESVGYKEGPTVNTKKHMQSFDSDEDDDRPEEDEEKPVVVATKSGDLSQEEAEHYAKSVGKKLTDLGKDDTTIDGKIKYKKPKKRESSEGGLGGTSSKKKKTDEKEDTKKKTKMTQVKNSSLLSFDDDSE</sequence>
<name>A0ABM0MXJ9_SACKO</name>
<gene>
    <name evidence="4" type="primary">LOC100377400</name>
</gene>
<dbReference type="GeneID" id="100377400"/>
<organism evidence="3 4">
    <name type="scientific">Saccoglossus kowalevskii</name>
    <name type="common">Acorn worm</name>
    <dbReference type="NCBI Taxonomy" id="10224"/>
    <lineage>
        <taxon>Eukaryota</taxon>
        <taxon>Metazoa</taxon>
        <taxon>Hemichordata</taxon>
        <taxon>Enteropneusta</taxon>
        <taxon>Harrimaniidae</taxon>
        <taxon>Saccoglossus</taxon>
    </lineage>
</organism>
<dbReference type="InterPro" id="IPR027911">
    <property type="entry name" value="DUF4604"/>
</dbReference>
<proteinExistence type="predicted"/>
<feature type="compositionally biased region" description="Basic and acidic residues" evidence="1">
    <location>
        <begin position="72"/>
        <end position="98"/>
    </location>
</feature>
<keyword evidence="3" id="KW-1185">Reference proteome</keyword>
<feature type="compositionally biased region" description="Polar residues" evidence="1">
    <location>
        <begin position="135"/>
        <end position="144"/>
    </location>
</feature>
<dbReference type="RefSeq" id="XP_006824740.1">
    <property type="nucleotide sequence ID" value="XM_006824677.1"/>
</dbReference>
<protein>
    <submittedName>
        <fullName evidence="4">Uncharacterized protein KIAA1143 homolog isoform X1</fullName>
    </submittedName>
</protein>
<dbReference type="PANTHER" id="PTHR31195">
    <property type="entry name" value="GEO02494P1"/>
    <property type="match status" value="1"/>
</dbReference>
<feature type="region of interest" description="Disordered" evidence="1">
    <location>
        <begin position="22"/>
        <end position="151"/>
    </location>
</feature>
<accession>A0ABM0MXJ9</accession>
<dbReference type="InterPro" id="IPR040219">
    <property type="entry name" value="KIAA1143-like"/>
</dbReference>
<feature type="compositionally biased region" description="Acidic residues" evidence="1">
    <location>
        <begin position="43"/>
        <end position="56"/>
    </location>
</feature>
<evidence type="ECO:0000259" key="2">
    <source>
        <dbReference type="Pfam" id="PF15377"/>
    </source>
</evidence>
<evidence type="ECO:0000313" key="3">
    <source>
        <dbReference type="Proteomes" id="UP000694865"/>
    </source>
</evidence>
<reference evidence="4" key="1">
    <citation type="submission" date="2025-08" db="UniProtKB">
        <authorList>
            <consortium name="RefSeq"/>
        </authorList>
    </citation>
    <scope>IDENTIFICATION</scope>
    <source>
        <tissue evidence="4">Testes</tissue>
    </source>
</reference>
<dbReference type="Proteomes" id="UP000694865">
    <property type="component" value="Unplaced"/>
</dbReference>
<evidence type="ECO:0000256" key="1">
    <source>
        <dbReference type="SAM" id="MobiDB-lite"/>
    </source>
</evidence>
<feature type="domain" description="DUF4604" evidence="2">
    <location>
        <begin position="5"/>
        <end position="149"/>
    </location>
</feature>